<protein>
    <recommendedName>
        <fullName evidence="2">Anti-sigma-W factor RsiW</fullName>
    </recommendedName>
</protein>
<feature type="transmembrane region" description="Helical" evidence="3">
    <location>
        <begin position="275"/>
        <end position="294"/>
    </location>
</feature>
<name>A0A1Z2XMW6_9FIRM</name>
<evidence type="ECO:0000313" key="7">
    <source>
        <dbReference type="Proteomes" id="UP000196710"/>
    </source>
</evidence>
<keyword evidence="3" id="KW-0472">Membrane</keyword>
<accession>A0A1Z2XMW6</accession>
<reference evidence="6 8" key="3">
    <citation type="submission" date="2020-11" db="EMBL/GenBank/DDBJ databases">
        <title>Closed and high quality bacterial genomes of the OMM12 community.</title>
        <authorList>
            <person name="Marbouty M."/>
            <person name="Lamy-Besnier Q."/>
            <person name="Debarbieux L."/>
            <person name="Koszul R."/>
        </authorList>
    </citation>
    <scope>NUCLEOTIDE SEQUENCE [LARGE SCALE GENOMIC DNA]</scope>
    <source>
        <strain evidence="6 8">KB18</strain>
    </source>
</reference>
<comment type="similarity">
    <text evidence="1">Belongs to the zinc-associated anti-sigma factor (ZAS) superfamily. Anti-sigma-W factor family.</text>
</comment>
<feature type="transmembrane region" description="Helical" evidence="3">
    <location>
        <begin position="211"/>
        <end position="231"/>
    </location>
</feature>
<keyword evidence="3" id="KW-0812">Transmembrane</keyword>
<dbReference type="KEGG" id="amur:ADH66_03170"/>
<dbReference type="Proteomes" id="UP000196710">
    <property type="component" value="Chromosome"/>
</dbReference>
<dbReference type="Gene3D" id="1.10.10.1320">
    <property type="entry name" value="Anti-sigma factor, zinc-finger domain"/>
    <property type="match status" value="1"/>
</dbReference>
<feature type="transmembrane region" description="Helical" evidence="3">
    <location>
        <begin position="76"/>
        <end position="97"/>
    </location>
</feature>
<organism evidence="6 8">
    <name type="scientific">Acutalibacter muris</name>
    <dbReference type="NCBI Taxonomy" id="1796620"/>
    <lineage>
        <taxon>Bacteria</taxon>
        <taxon>Bacillati</taxon>
        <taxon>Bacillota</taxon>
        <taxon>Clostridia</taxon>
        <taxon>Eubacteriales</taxon>
        <taxon>Acutalibacteraceae</taxon>
        <taxon>Acutalibacter</taxon>
    </lineage>
</organism>
<dbReference type="EMBL" id="CP065321">
    <property type="protein sequence ID" value="QQR29035.1"/>
    <property type="molecule type" value="Genomic_DNA"/>
</dbReference>
<evidence type="ECO:0000313" key="5">
    <source>
        <dbReference type="EMBL" id="ASB39741.1"/>
    </source>
</evidence>
<dbReference type="Pfam" id="PF13490">
    <property type="entry name" value="zf-HC2"/>
    <property type="match status" value="1"/>
</dbReference>
<dbReference type="InterPro" id="IPR027383">
    <property type="entry name" value="Znf_put"/>
</dbReference>
<dbReference type="AlphaFoldDB" id="A0A1Z2XMW6"/>
<sequence>MSDKCNLIKDILPLYVEDMVSSDTREFVSEHLQYCAECHAEFERMRKATKFIPDADPDIDIVPLKRVKRDLFIKRLQTICFTAILACAIATIIFGILTSPKFFPYSDNLLNVIDVPDGSVIITFDSEVTGYSCNEVFDNETETAIYRINAWTTTWDLHLSNRGKQNMVIPFDRETEIQIFYAQNDGSEDVLIYGPNQNTEENGVTLPRLILMPYFLLAFLALVVLAILRMLLRNKQAIIVWIDRAIPFPISYMAAQLCTKGFNFTTYSSQRDFCIIILVAMLLYFTMLTGKSLYKAKLNTSKGIEE</sequence>
<dbReference type="Proteomes" id="UP000596035">
    <property type="component" value="Chromosome"/>
</dbReference>
<dbReference type="InterPro" id="IPR041916">
    <property type="entry name" value="Anti_sigma_zinc_sf"/>
</dbReference>
<evidence type="ECO:0000259" key="4">
    <source>
        <dbReference type="Pfam" id="PF13490"/>
    </source>
</evidence>
<dbReference type="EMBL" id="CP021422">
    <property type="protein sequence ID" value="ASB39741.1"/>
    <property type="molecule type" value="Genomic_DNA"/>
</dbReference>
<keyword evidence="7" id="KW-1185">Reference proteome</keyword>
<gene>
    <name evidence="5" type="ORF">ADH66_03170</name>
    <name evidence="6" type="ORF">I5Q82_13235</name>
</gene>
<reference evidence="5" key="1">
    <citation type="journal article" date="2017" name="Genome Announc.">
        <title>High-Quality Whole-Genome Sequences of the Oligo-Mouse-Microbiota Bacterial Community.</title>
        <authorList>
            <person name="Garzetti D."/>
            <person name="Brugiroux S."/>
            <person name="Bunk B."/>
            <person name="Pukall R."/>
            <person name="McCoy K.D."/>
            <person name="Macpherson A.J."/>
            <person name="Stecher B."/>
        </authorList>
    </citation>
    <scope>NUCLEOTIDE SEQUENCE</scope>
    <source>
        <strain evidence="5">KB18</strain>
    </source>
</reference>
<keyword evidence="3" id="KW-1133">Transmembrane helix</keyword>
<evidence type="ECO:0000256" key="2">
    <source>
        <dbReference type="ARBA" id="ARBA00024438"/>
    </source>
</evidence>
<evidence type="ECO:0000256" key="1">
    <source>
        <dbReference type="ARBA" id="ARBA00024353"/>
    </source>
</evidence>
<evidence type="ECO:0000313" key="6">
    <source>
        <dbReference type="EMBL" id="QQR29035.1"/>
    </source>
</evidence>
<dbReference type="RefSeq" id="WP_066535776.1">
    <property type="nucleotide sequence ID" value="NZ_CP021422.1"/>
</dbReference>
<reference evidence="7" key="2">
    <citation type="submission" date="2017-05" db="EMBL/GenBank/DDBJ databases">
        <title>Improved OligoMM genomes.</title>
        <authorList>
            <person name="Garzetti D."/>
        </authorList>
    </citation>
    <scope>NUCLEOTIDE SEQUENCE [LARGE SCALE GENOMIC DNA]</scope>
    <source>
        <strain evidence="7">KB18</strain>
    </source>
</reference>
<proteinExistence type="inferred from homology"/>
<evidence type="ECO:0000256" key="3">
    <source>
        <dbReference type="SAM" id="Phobius"/>
    </source>
</evidence>
<evidence type="ECO:0000313" key="8">
    <source>
        <dbReference type="Proteomes" id="UP000596035"/>
    </source>
</evidence>
<feature type="domain" description="Putative zinc-finger" evidence="4">
    <location>
        <begin position="5"/>
        <end position="39"/>
    </location>
</feature>